<evidence type="ECO:0000313" key="2">
    <source>
        <dbReference type="Proteomes" id="UP000298030"/>
    </source>
</evidence>
<accession>A0A4Y7T2X8</accession>
<dbReference type="STRING" id="71717.A0A4Y7T2X8"/>
<name>A0A4Y7T2X8_COPMI</name>
<gene>
    <name evidence="1" type="ORF">FA13DRAFT_1736086</name>
</gene>
<reference evidence="1 2" key="1">
    <citation type="journal article" date="2019" name="Nat. Ecol. Evol.">
        <title>Megaphylogeny resolves global patterns of mushroom evolution.</title>
        <authorList>
            <person name="Varga T."/>
            <person name="Krizsan K."/>
            <person name="Foldi C."/>
            <person name="Dima B."/>
            <person name="Sanchez-Garcia M."/>
            <person name="Sanchez-Ramirez S."/>
            <person name="Szollosi G.J."/>
            <person name="Szarkandi J.G."/>
            <person name="Papp V."/>
            <person name="Albert L."/>
            <person name="Andreopoulos W."/>
            <person name="Angelini C."/>
            <person name="Antonin V."/>
            <person name="Barry K.W."/>
            <person name="Bougher N.L."/>
            <person name="Buchanan P."/>
            <person name="Buyck B."/>
            <person name="Bense V."/>
            <person name="Catcheside P."/>
            <person name="Chovatia M."/>
            <person name="Cooper J."/>
            <person name="Damon W."/>
            <person name="Desjardin D."/>
            <person name="Finy P."/>
            <person name="Geml J."/>
            <person name="Haridas S."/>
            <person name="Hughes K."/>
            <person name="Justo A."/>
            <person name="Karasinski D."/>
            <person name="Kautmanova I."/>
            <person name="Kiss B."/>
            <person name="Kocsube S."/>
            <person name="Kotiranta H."/>
            <person name="LaButti K.M."/>
            <person name="Lechner B.E."/>
            <person name="Liimatainen K."/>
            <person name="Lipzen A."/>
            <person name="Lukacs Z."/>
            <person name="Mihaltcheva S."/>
            <person name="Morgado L.N."/>
            <person name="Niskanen T."/>
            <person name="Noordeloos M.E."/>
            <person name="Ohm R.A."/>
            <person name="Ortiz-Santana B."/>
            <person name="Ovrebo C."/>
            <person name="Racz N."/>
            <person name="Riley R."/>
            <person name="Savchenko A."/>
            <person name="Shiryaev A."/>
            <person name="Soop K."/>
            <person name="Spirin V."/>
            <person name="Szebenyi C."/>
            <person name="Tomsovsky M."/>
            <person name="Tulloss R.E."/>
            <person name="Uehling J."/>
            <person name="Grigoriev I.V."/>
            <person name="Vagvolgyi C."/>
            <person name="Papp T."/>
            <person name="Martin F.M."/>
            <person name="Miettinen O."/>
            <person name="Hibbett D.S."/>
            <person name="Nagy L.G."/>
        </authorList>
    </citation>
    <scope>NUCLEOTIDE SEQUENCE [LARGE SCALE GENOMIC DNA]</scope>
    <source>
        <strain evidence="1 2">FP101781</strain>
    </source>
</reference>
<proteinExistence type="predicted"/>
<dbReference type="OrthoDB" id="3365698at2759"/>
<keyword evidence="2" id="KW-1185">Reference proteome</keyword>
<dbReference type="Proteomes" id="UP000298030">
    <property type="component" value="Unassembled WGS sequence"/>
</dbReference>
<comment type="caution">
    <text evidence="1">The sequence shown here is derived from an EMBL/GenBank/DDBJ whole genome shotgun (WGS) entry which is preliminary data.</text>
</comment>
<evidence type="ECO:0008006" key="3">
    <source>
        <dbReference type="Google" id="ProtNLM"/>
    </source>
</evidence>
<dbReference type="EMBL" id="QPFP01000036">
    <property type="protein sequence ID" value="TEB27909.1"/>
    <property type="molecule type" value="Genomic_DNA"/>
</dbReference>
<evidence type="ECO:0000313" key="1">
    <source>
        <dbReference type="EMBL" id="TEB27909.1"/>
    </source>
</evidence>
<organism evidence="1 2">
    <name type="scientific">Coprinellus micaceus</name>
    <name type="common">Glistening ink-cap mushroom</name>
    <name type="synonym">Coprinus micaceus</name>
    <dbReference type="NCBI Taxonomy" id="71717"/>
    <lineage>
        <taxon>Eukaryota</taxon>
        <taxon>Fungi</taxon>
        <taxon>Dikarya</taxon>
        <taxon>Basidiomycota</taxon>
        <taxon>Agaricomycotina</taxon>
        <taxon>Agaricomycetes</taxon>
        <taxon>Agaricomycetidae</taxon>
        <taxon>Agaricales</taxon>
        <taxon>Agaricineae</taxon>
        <taxon>Psathyrellaceae</taxon>
        <taxon>Coprinellus</taxon>
    </lineage>
</organism>
<protein>
    <recommendedName>
        <fullName evidence="3">F-box domain-containing protein</fullName>
    </recommendedName>
</protein>
<dbReference type="AlphaFoldDB" id="A0A4Y7T2X8"/>
<sequence length="654" mass="74260">MGASKLAQRLWKCNDAPTDDERTQLQSEILNLKAEFHTTSTPFTLTLPTHIHGDTPSKKIRKLHQTILQHLGLLSCIRTIPAEIWQNVFSFALANTENQHPDNPYDRTLRTLCHVCALWSATARGQQSLWAKLPTFEFGHLAHRPGSLKHPGRTLGRLEQYLANSGTRPFTFGFVFHHDRRLLAAYLSFPHTVLKRLVQESHRWERALLYLARYSVGGRWPADLARIKGRLPVLSRLDLTVAARDDAQWSAISSLFFDAPKLRHVVFNSPRYLPRGVGRGSFNLALPWGQLETFEGVCHQNLSVIQLLTHCQDTLTTLKCDTRLHPGIPPPVVTLHKLTTLSITFSFPTVTTWLTGLTLPALCDLELHGDEYGDIVPLSTFLQHLLQRSQSRLLRRFGLLSQCPLLTELEIPSSYAFDPRSGVWLSLDIPFTPGTADKIIPRLKVLTLRSDARDSDWAVDPEELLRMFSWRTLSTQDSRTVGGLEQLREVRFVHSGPGYAPSRWGSQLDLLDRSPSSAFNGVGECMDPAVVEVWKEGLGKLGQVSYSASDFLNILHQREMNTFVKVIEEYDLSGHDSRILVRRGVLHLLDEIRTRPEGAIPGDKLFHFRKRAAALCDKWKPRLLREYQRSPYRWYRLTDSSAVLRYISAESVGE</sequence>